<evidence type="ECO:0000256" key="2">
    <source>
        <dbReference type="SAM" id="MobiDB-lite"/>
    </source>
</evidence>
<accession>A0ABW2SSM9</accession>
<name>A0ABW2SSM9_9ACTN</name>
<reference evidence="5" key="1">
    <citation type="journal article" date="2019" name="Int. J. Syst. Evol. Microbiol.">
        <title>The Global Catalogue of Microorganisms (GCM) 10K type strain sequencing project: providing services to taxonomists for standard genome sequencing and annotation.</title>
        <authorList>
            <consortium name="The Broad Institute Genomics Platform"/>
            <consortium name="The Broad Institute Genome Sequencing Center for Infectious Disease"/>
            <person name="Wu L."/>
            <person name="Ma J."/>
        </authorList>
    </citation>
    <scope>NUCLEOTIDE SEQUENCE [LARGE SCALE GENOMIC DNA]</scope>
    <source>
        <strain evidence="5">JCM 10083</strain>
    </source>
</reference>
<evidence type="ECO:0000313" key="5">
    <source>
        <dbReference type="Proteomes" id="UP001596514"/>
    </source>
</evidence>
<keyword evidence="1" id="KW-0863">Zinc-finger</keyword>
<comment type="caution">
    <text evidence="4">The sequence shown here is derived from an EMBL/GenBank/DDBJ whole genome shotgun (WGS) entry which is preliminary data.</text>
</comment>
<protein>
    <submittedName>
        <fullName evidence="4">SWIM zinc finger family protein</fullName>
    </submittedName>
</protein>
<evidence type="ECO:0000259" key="3">
    <source>
        <dbReference type="PROSITE" id="PS50966"/>
    </source>
</evidence>
<sequence>MIERWNRDQVLALAPDASSQKAAGTISSPRKWSGTGVTADAVWGECAGSGSKPYRACVDLSEPAYRCTCPSRKFPCKHALGLLLLWSADGVPAAEEVADWVGEWLDGRRGRAARAAEAGATRAARSAEAPPADGRRAALREQRVSAGLSDLERWLADQVRQGLAGARRHDQWDDLVKRLIDAQAPAVAGSLSRLPAVLDGDDWPARLLSEYALLHLLCVAHRNLAAPAGERTGEEVGAGPVAGPGGVPEAGPAGLLERVRDRVGFSVTKEEVLAGAVVRDLWDVLGRRDEEHDRLIARRVWLRGRRTGRAALVLSFAPVGQALDASLVTGTTVDADLAFYPGSTPLRAVVAARHDAAPAGPPPGRSIERALDEVAEALAGDPWLDSWPLVLEGVTPAGSGSRLLAGPSGGLPLHPSAGTPWRLVATSGGHPLTVAVEWTPRGLRPLTTWDEKGRVIAL</sequence>
<feature type="domain" description="SWIM-type" evidence="3">
    <location>
        <begin position="54"/>
        <end position="87"/>
    </location>
</feature>
<evidence type="ECO:0000313" key="4">
    <source>
        <dbReference type="EMBL" id="MFC7599029.1"/>
    </source>
</evidence>
<keyword evidence="1" id="KW-0479">Metal-binding</keyword>
<dbReference type="Proteomes" id="UP001596514">
    <property type="component" value="Unassembled WGS sequence"/>
</dbReference>
<keyword evidence="1" id="KW-0862">Zinc</keyword>
<gene>
    <name evidence="4" type="ORF">ACFQVD_02770</name>
</gene>
<dbReference type="Pfam" id="PF04434">
    <property type="entry name" value="SWIM"/>
    <property type="match status" value="1"/>
</dbReference>
<proteinExistence type="predicted"/>
<keyword evidence="5" id="KW-1185">Reference proteome</keyword>
<dbReference type="EMBL" id="JBHTEE010000001">
    <property type="protein sequence ID" value="MFC7599029.1"/>
    <property type="molecule type" value="Genomic_DNA"/>
</dbReference>
<organism evidence="4 5">
    <name type="scientific">Streptosporangium amethystogenes subsp. fukuiense</name>
    <dbReference type="NCBI Taxonomy" id="698418"/>
    <lineage>
        <taxon>Bacteria</taxon>
        <taxon>Bacillati</taxon>
        <taxon>Actinomycetota</taxon>
        <taxon>Actinomycetes</taxon>
        <taxon>Streptosporangiales</taxon>
        <taxon>Streptosporangiaceae</taxon>
        <taxon>Streptosporangium</taxon>
    </lineage>
</organism>
<dbReference type="PROSITE" id="PS50966">
    <property type="entry name" value="ZF_SWIM"/>
    <property type="match status" value="1"/>
</dbReference>
<feature type="region of interest" description="Disordered" evidence="2">
    <location>
        <begin position="229"/>
        <end position="250"/>
    </location>
</feature>
<dbReference type="InterPro" id="IPR007527">
    <property type="entry name" value="Znf_SWIM"/>
</dbReference>
<dbReference type="RefSeq" id="WP_364148236.1">
    <property type="nucleotide sequence ID" value="NZ_JBHSIJ010000002.1"/>
</dbReference>
<evidence type="ECO:0000256" key="1">
    <source>
        <dbReference type="PROSITE-ProRule" id="PRU00325"/>
    </source>
</evidence>